<dbReference type="GO" id="GO:0032502">
    <property type="term" value="P:developmental process"/>
    <property type="evidence" value="ECO:0007669"/>
    <property type="project" value="InterPro"/>
</dbReference>
<dbReference type="InterPro" id="IPR031137">
    <property type="entry name" value="GRF"/>
</dbReference>
<comment type="similarity">
    <text evidence="2 5">Belongs to the GRF family.</text>
</comment>
<feature type="compositionally biased region" description="Low complexity" evidence="6">
    <location>
        <begin position="566"/>
        <end position="575"/>
    </location>
</feature>
<evidence type="ECO:0000313" key="10">
    <source>
        <dbReference type="Proteomes" id="UP001420932"/>
    </source>
</evidence>
<dbReference type="PROSITE" id="PS51666">
    <property type="entry name" value="QLQ"/>
    <property type="match status" value="1"/>
</dbReference>
<accession>A0AAP0L4P2</accession>
<comment type="function">
    <text evidence="5">Transcription activator.</text>
</comment>
<organism evidence="9 10">
    <name type="scientific">Stephania yunnanensis</name>
    <dbReference type="NCBI Taxonomy" id="152371"/>
    <lineage>
        <taxon>Eukaryota</taxon>
        <taxon>Viridiplantae</taxon>
        <taxon>Streptophyta</taxon>
        <taxon>Embryophyta</taxon>
        <taxon>Tracheophyta</taxon>
        <taxon>Spermatophyta</taxon>
        <taxon>Magnoliopsida</taxon>
        <taxon>Ranunculales</taxon>
        <taxon>Menispermaceae</taxon>
        <taxon>Menispermoideae</taxon>
        <taxon>Cissampelideae</taxon>
        <taxon>Stephania</taxon>
    </lineage>
</organism>
<feature type="short sequence motif" description="Bipartite nuclear localization signal" evidence="4">
    <location>
        <begin position="225"/>
        <end position="235"/>
    </location>
</feature>
<evidence type="ECO:0000256" key="1">
    <source>
        <dbReference type="ARBA" id="ARBA00004123"/>
    </source>
</evidence>
<name>A0AAP0L4P2_9MAGN</name>
<dbReference type="InterPro" id="IPR014978">
    <property type="entry name" value="Gln-Leu-Gln_QLQ"/>
</dbReference>
<proteinExistence type="inferred from homology"/>
<gene>
    <name evidence="9" type="ORF">Syun_004524</name>
</gene>
<dbReference type="GO" id="GO:0005524">
    <property type="term" value="F:ATP binding"/>
    <property type="evidence" value="ECO:0007669"/>
    <property type="project" value="UniProtKB-UniRule"/>
</dbReference>
<feature type="domain" description="QLQ" evidence="7">
    <location>
        <begin position="152"/>
        <end position="187"/>
    </location>
</feature>
<evidence type="ECO:0000259" key="8">
    <source>
        <dbReference type="PROSITE" id="PS51667"/>
    </source>
</evidence>
<dbReference type="EMBL" id="JBBNAF010000002">
    <property type="protein sequence ID" value="KAK9163622.1"/>
    <property type="molecule type" value="Genomic_DNA"/>
</dbReference>
<comment type="domain">
    <text evidence="5">The QLQ domain and WRC domain may be involved in protein-protein interaction and DNA-binding, respectively.</text>
</comment>
<evidence type="ECO:0000256" key="5">
    <source>
        <dbReference type="RuleBase" id="RU367127"/>
    </source>
</evidence>
<dbReference type="GO" id="GO:0006351">
    <property type="term" value="P:DNA-templated transcription"/>
    <property type="evidence" value="ECO:0007669"/>
    <property type="project" value="UniProtKB-UniRule"/>
</dbReference>
<dbReference type="Proteomes" id="UP001420932">
    <property type="component" value="Unassembled WGS sequence"/>
</dbReference>
<comment type="subcellular location">
    <subcellularLocation>
        <location evidence="1 4 5">Nucleus</location>
    </subcellularLocation>
</comment>
<dbReference type="PANTHER" id="PTHR31602">
    <property type="entry name" value="GROWTH-REGULATING FACTOR 5"/>
    <property type="match status" value="1"/>
</dbReference>
<evidence type="ECO:0000313" key="9">
    <source>
        <dbReference type="EMBL" id="KAK9163622.1"/>
    </source>
</evidence>
<dbReference type="SMART" id="SM00951">
    <property type="entry name" value="QLQ"/>
    <property type="match status" value="1"/>
</dbReference>
<evidence type="ECO:0000259" key="7">
    <source>
        <dbReference type="PROSITE" id="PS51666"/>
    </source>
</evidence>
<keyword evidence="5" id="KW-0805">Transcription regulation</keyword>
<evidence type="ECO:0000256" key="6">
    <source>
        <dbReference type="SAM" id="MobiDB-lite"/>
    </source>
</evidence>
<dbReference type="PROSITE" id="PS51667">
    <property type="entry name" value="WRC"/>
    <property type="match status" value="1"/>
</dbReference>
<dbReference type="AlphaFoldDB" id="A0AAP0L4P2"/>
<feature type="region of interest" description="Disordered" evidence="6">
    <location>
        <begin position="252"/>
        <end position="280"/>
    </location>
</feature>
<evidence type="ECO:0000256" key="4">
    <source>
        <dbReference type="PROSITE-ProRule" id="PRU01002"/>
    </source>
</evidence>
<dbReference type="Pfam" id="PF08879">
    <property type="entry name" value="WRC"/>
    <property type="match status" value="1"/>
</dbReference>
<feature type="short sequence motif" description="Bipartite nuclear localization signal" evidence="4">
    <location>
        <begin position="253"/>
        <end position="260"/>
    </location>
</feature>
<evidence type="ECO:0000256" key="2">
    <source>
        <dbReference type="ARBA" id="ARBA00008122"/>
    </source>
</evidence>
<comment type="caution">
    <text evidence="9">The sequence shown here is derived from an EMBL/GenBank/DDBJ whole genome shotgun (WGS) entry which is preliminary data.</text>
</comment>
<dbReference type="GO" id="GO:0006355">
    <property type="term" value="P:regulation of DNA-templated transcription"/>
    <property type="evidence" value="ECO:0007669"/>
    <property type="project" value="InterPro"/>
</dbReference>
<dbReference type="PANTHER" id="PTHR31602:SF42">
    <property type="entry name" value="GROWTH-REGULATING FACTOR 2"/>
    <property type="match status" value="1"/>
</dbReference>
<keyword evidence="5" id="KW-0804">Transcription</keyword>
<keyword evidence="10" id="KW-1185">Reference proteome</keyword>
<sequence>MMDFGMVGGMDSLMVGGGGDGNGNGGLGSGFLKQERSSSCGEDEWRGFKMARITTSTNTNTNTITTPASLLRSNSVLYSDGAQQQQMLSFSSSPTTADHPLHLPYYHHPHPHPHPHPQHHALSAAYSRNAGFGPGSLNTTSMHGGLTGVRGPFTPSQWMELEHQALIYKYINANVPIPSNLLIPIRKALNPSGFTAFGGSLRPNALGWGSFHLGFSGNNDPEPGRCRRTDGKKWRCSRDAVADQKYCERHMNRGRHRSRKPVEGQTGHAASGPATTKAMPMVSSSSASVVSGGSGSNSLAVTQHQVKRVQTSVNNDTNMNSHINRMLLQKENVEGRVQDAQSLSTVSPTMNLKSNDGPFSVLKSDLTFAESRSDFGLISSDSLLNTSQRSSYIDCRNFNSSPDLNEHESRPQDPLRHFIDDWPKNRSDTTSITWPEVEETQFDRTQLSISIPMASSDFSSSSSSPAHEKLTLSPLRLSREFNPIHMGLGVGSVLSNEPPQRQANWIPISWETSMGGPLGEVLNKTNNVGGDCKNSSALNLMTEGWDASSHMELSPTGVLQKAAFGSLSNSSTGSSPRAETNRTRDGGSLCDNLLGSTLVSSSSIPTL</sequence>
<keyword evidence="5" id="KW-0010">Activator</keyword>
<feature type="region of interest" description="Disordered" evidence="6">
    <location>
        <begin position="566"/>
        <end position="589"/>
    </location>
</feature>
<dbReference type="GO" id="GO:0005634">
    <property type="term" value="C:nucleus"/>
    <property type="evidence" value="ECO:0007669"/>
    <property type="project" value="UniProtKB-SubCell"/>
</dbReference>
<feature type="domain" description="WRC" evidence="8">
    <location>
        <begin position="220"/>
        <end position="264"/>
    </location>
</feature>
<reference evidence="9 10" key="1">
    <citation type="submission" date="2024-01" db="EMBL/GenBank/DDBJ databases">
        <title>Genome assemblies of Stephania.</title>
        <authorList>
            <person name="Yang L."/>
        </authorList>
    </citation>
    <scope>NUCLEOTIDE SEQUENCE [LARGE SCALE GENOMIC DNA]</scope>
    <source>
        <strain evidence="9">YNDBR</strain>
        <tissue evidence="9">Leaf</tissue>
    </source>
</reference>
<keyword evidence="3 4" id="KW-0539">Nucleus</keyword>
<protein>
    <recommendedName>
        <fullName evidence="5">Growth-regulating factor</fullName>
    </recommendedName>
</protein>
<dbReference type="InterPro" id="IPR014977">
    <property type="entry name" value="WRC_dom"/>
</dbReference>
<evidence type="ECO:0000256" key="3">
    <source>
        <dbReference type="ARBA" id="ARBA00023242"/>
    </source>
</evidence>
<dbReference type="Pfam" id="PF08880">
    <property type="entry name" value="QLQ"/>
    <property type="match status" value="1"/>
</dbReference>